<dbReference type="InterPro" id="IPR017972">
    <property type="entry name" value="Cyt_P450_CS"/>
</dbReference>
<keyword evidence="7" id="KW-0349">Heme</keyword>
<evidence type="ECO:0000313" key="10">
    <source>
        <dbReference type="Proteomes" id="UP001341840"/>
    </source>
</evidence>
<dbReference type="Proteomes" id="UP001341840">
    <property type="component" value="Unassembled WGS sequence"/>
</dbReference>
<dbReference type="Pfam" id="PF00067">
    <property type="entry name" value="p450"/>
    <property type="match status" value="1"/>
</dbReference>
<dbReference type="EMBL" id="JASCZI010032573">
    <property type="protein sequence ID" value="MED6128379.1"/>
    <property type="molecule type" value="Genomic_DNA"/>
</dbReference>
<evidence type="ECO:0000256" key="7">
    <source>
        <dbReference type="RuleBase" id="RU000461"/>
    </source>
</evidence>
<evidence type="ECO:0008006" key="11">
    <source>
        <dbReference type="Google" id="ProtNLM"/>
    </source>
</evidence>
<feature type="transmembrane region" description="Helical" evidence="8">
    <location>
        <begin position="239"/>
        <end position="266"/>
    </location>
</feature>
<dbReference type="Gene3D" id="1.10.630.10">
    <property type="entry name" value="Cytochrome P450"/>
    <property type="match status" value="1"/>
</dbReference>
<keyword evidence="6 7" id="KW-0408">Iron</keyword>
<reference evidence="9 10" key="1">
    <citation type="journal article" date="2023" name="Plants (Basel)">
        <title>Bridging the Gap: Combining Genomics and Transcriptomics Approaches to Understand Stylosanthes scabra, an Orphan Legume from the Brazilian Caatinga.</title>
        <authorList>
            <person name="Ferreira-Neto J.R.C."/>
            <person name="da Silva M.D."/>
            <person name="Binneck E."/>
            <person name="de Melo N.F."/>
            <person name="da Silva R.H."/>
            <person name="de Melo A.L.T.M."/>
            <person name="Pandolfi V."/>
            <person name="Bustamante F.O."/>
            <person name="Brasileiro-Vidal A.C."/>
            <person name="Benko-Iseppon A.M."/>
        </authorList>
    </citation>
    <scope>NUCLEOTIDE SEQUENCE [LARGE SCALE GENOMIC DNA]</scope>
    <source>
        <tissue evidence="9">Leaves</tissue>
    </source>
</reference>
<evidence type="ECO:0000256" key="8">
    <source>
        <dbReference type="SAM" id="Phobius"/>
    </source>
</evidence>
<dbReference type="PRINTS" id="PR00385">
    <property type="entry name" value="P450"/>
</dbReference>
<keyword evidence="4 7" id="KW-0479">Metal-binding</keyword>
<keyword evidence="10" id="KW-1185">Reference proteome</keyword>
<keyword evidence="7" id="KW-0560">Oxidoreductase</keyword>
<accession>A0ABU6RWS3</accession>
<keyword evidence="5 8" id="KW-1133">Transmembrane helix</keyword>
<dbReference type="SUPFAM" id="SSF48264">
    <property type="entry name" value="Cytochrome P450"/>
    <property type="match status" value="1"/>
</dbReference>
<comment type="caution">
    <text evidence="9">The sequence shown here is derived from an EMBL/GenBank/DDBJ whole genome shotgun (WGS) entry which is preliminary data.</text>
</comment>
<dbReference type="PROSITE" id="PS00086">
    <property type="entry name" value="CYTOCHROME_P450"/>
    <property type="match status" value="1"/>
</dbReference>
<name>A0ABU6RWS3_9FABA</name>
<keyword evidence="3 8" id="KW-0812">Transmembrane</keyword>
<dbReference type="PANTHER" id="PTHR24286:SF305">
    <property type="entry name" value="CYTOCHROME P450 708A2"/>
    <property type="match status" value="1"/>
</dbReference>
<evidence type="ECO:0000256" key="5">
    <source>
        <dbReference type="ARBA" id="ARBA00022989"/>
    </source>
</evidence>
<dbReference type="PANTHER" id="PTHR24286">
    <property type="entry name" value="CYTOCHROME P450 26"/>
    <property type="match status" value="1"/>
</dbReference>
<evidence type="ECO:0000313" key="9">
    <source>
        <dbReference type="EMBL" id="MED6128379.1"/>
    </source>
</evidence>
<dbReference type="InterPro" id="IPR036396">
    <property type="entry name" value="Cyt_P450_sf"/>
</dbReference>
<dbReference type="InterPro" id="IPR002401">
    <property type="entry name" value="Cyt_P450_E_grp-I"/>
</dbReference>
<dbReference type="PRINTS" id="PR00463">
    <property type="entry name" value="EP450I"/>
</dbReference>
<evidence type="ECO:0000256" key="2">
    <source>
        <dbReference type="ARBA" id="ARBA00010617"/>
    </source>
</evidence>
<comment type="similarity">
    <text evidence="2 7">Belongs to the cytochrome P450 family.</text>
</comment>
<sequence>MGLPFIGETLQLMIPSYSPDLHPFIKKRVERYGPIFRTSLFGEQVVVTTDEEFNKYLVKEEGKSVEIWSGPLSEVFLPGEEGAQLLQPDLIKYFRNVALSHIGPDSIREKLLPQMEQICSQTCHKWSTQTSVEVVHSVATMVLELFGKYYFGYDPEKLSENERTSKYFATFLSDGLMTIPLDIPGTTYNTCKKDLKKVYKFLKNVMEERRKSPEKYGGDFIDQLNKEMRPQANLSEDQVIYIMIGVWIATFLTNSIVLALIFKFLADHPSVLEELRVEHEGILKNRDGSSSSNLTWHEYRSMEFTQHVINETLRFSPSFPGLLRKALKDIPINGYTIPAGCGMVIVTPILHMNPKVYKDPLTFNPWRWKDLDSFTVSKYFKPFGGGMRQCPGADISRAFLSTFIHVLVTKYRWTKVKGGTLVRNPMLGLRDGVHIKIWEKPETNNNDN</sequence>
<evidence type="ECO:0000256" key="1">
    <source>
        <dbReference type="ARBA" id="ARBA00004167"/>
    </source>
</evidence>
<gene>
    <name evidence="9" type="ORF">PIB30_097167</name>
</gene>
<evidence type="ECO:0000256" key="4">
    <source>
        <dbReference type="ARBA" id="ARBA00022723"/>
    </source>
</evidence>
<evidence type="ECO:0000256" key="3">
    <source>
        <dbReference type="ARBA" id="ARBA00022692"/>
    </source>
</evidence>
<keyword evidence="7" id="KW-0503">Monooxygenase</keyword>
<dbReference type="InterPro" id="IPR001128">
    <property type="entry name" value="Cyt_P450"/>
</dbReference>
<comment type="subcellular location">
    <subcellularLocation>
        <location evidence="1">Membrane</location>
        <topology evidence="1">Single-pass membrane protein</topology>
    </subcellularLocation>
</comment>
<evidence type="ECO:0000256" key="6">
    <source>
        <dbReference type="ARBA" id="ARBA00023004"/>
    </source>
</evidence>
<protein>
    <recommendedName>
        <fullName evidence="11">Cytochrome P450</fullName>
    </recommendedName>
</protein>
<organism evidence="9 10">
    <name type="scientific">Stylosanthes scabra</name>
    <dbReference type="NCBI Taxonomy" id="79078"/>
    <lineage>
        <taxon>Eukaryota</taxon>
        <taxon>Viridiplantae</taxon>
        <taxon>Streptophyta</taxon>
        <taxon>Embryophyta</taxon>
        <taxon>Tracheophyta</taxon>
        <taxon>Spermatophyta</taxon>
        <taxon>Magnoliopsida</taxon>
        <taxon>eudicotyledons</taxon>
        <taxon>Gunneridae</taxon>
        <taxon>Pentapetalae</taxon>
        <taxon>rosids</taxon>
        <taxon>fabids</taxon>
        <taxon>Fabales</taxon>
        <taxon>Fabaceae</taxon>
        <taxon>Papilionoideae</taxon>
        <taxon>50 kb inversion clade</taxon>
        <taxon>dalbergioids sensu lato</taxon>
        <taxon>Dalbergieae</taxon>
        <taxon>Pterocarpus clade</taxon>
        <taxon>Stylosanthes</taxon>
    </lineage>
</organism>
<proteinExistence type="inferred from homology"/>
<keyword evidence="8" id="KW-0472">Membrane</keyword>